<keyword evidence="2" id="KW-1185">Reference proteome</keyword>
<name>A0A399J8L1_9MICC</name>
<dbReference type="Pfam" id="PF11238">
    <property type="entry name" value="DUF3039"/>
    <property type="match status" value="1"/>
</dbReference>
<sequence>MDPHPHPLHPRTPRSRRVSTIAPETVQAPAEPGDHDLFAHYARKTDIEAAILDGVPCTALCGKTWLPNRDPQRFPVCPTCQDIYDNVVGTKAPGGDA</sequence>
<dbReference type="Proteomes" id="UP000265419">
    <property type="component" value="Unassembled WGS sequence"/>
</dbReference>
<proteinExistence type="predicted"/>
<dbReference type="AlphaFoldDB" id="A0A399J8L1"/>
<protein>
    <submittedName>
        <fullName evidence="1">DUF3039 domain-containing protein</fullName>
    </submittedName>
</protein>
<comment type="caution">
    <text evidence="1">The sequence shown here is derived from an EMBL/GenBank/DDBJ whole genome shotgun (WGS) entry which is preliminary data.</text>
</comment>
<evidence type="ECO:0000313" key="2">
    <source>
        <dbReference type="Proteomes" id="UP000265419"/>
    </source>
</evidence>
<accession>A0A399J8L1</accession>
<reference evidence="1 2" key="1">
    <citation type="submission" date="2018-07" db="EMBL/GenBank/DDBJ databases">
        <title>Arthrobacter sp. nov., isolated from raw cow's milk with high bacterial count.</title>
        <authorList>
            <person name="Hahne J."/>
            <person name="Isele D."/>
            <person name="Lipski A."/>
        </authorList>
    </citation>
    <scope>NUCLEOTIDE SEQUENCE [LARGE SCALE GENOMIC DNA]</scope>
    <source>
        <strain evidence="1 2">JZ R-35</strain>
    </source>
</reference>
<evidence type="ECO:0000313" key="1">
    <source>
        <dbReference type="EMBL" id="RII41895.1"/>
    </source>
</evidence>
<dbReference type="EMBL" id="QQXK01000019">
    <property type="protein sequence ID" value="RII41895.1"/>
    <property type="molecule type" value="Genomic_DNA"/>
</dbReference>
<dbReference type="InterPro" id="IPR021400">
    <property type="entry name" value="DUF3039"/>
</dbReference>
<gene>
    <name evidence="1" type="ORF">DWB68_10235</name>
</gene>
<organism evidence="1 2">
    <name type="scientific">Galactobacter valiniphilus</name>
    <dbReference type="NCBI Taxonomy" id="2676122"/>
    <lineage>
        <taxon>Bacteria</taxon>
        <taxon>Bacillati</taxon>
        <taxon>Actinomycetota</taxon>
        <taxon>Actinomycetes</taxon>
        <taxon>Micrococcales</taxon>
        <taxon>Micrococcaceae</taxon>
        <taxon>Galactobacter</taxon>
    </lineage>
</organism>